<dbReference type="EMBL" id="LR796757">
    <property type="protein sequence ID" value="CAB4163545.1"/>
    <property type="molecule type" value="Genomic_DNA"/>
</dbReference>
<name>A0A6J5P2X4_9CAUD</name>
<keyword evidence="1" id="KW-1133">Transmembrane helix</keyword>
<accession>A0A6J5P2X4</accession>
<evidence type="ECO:0000256" key="1">
    <source>
        <dbReference type="SAM" id="Phobius"/>
    </source>
</evidence>
<sequence length="113" mass="11554">MPKAKPKSAPQGASVEDNLLIAIGVTSIVSILCAAATAYLIQATLDAFSSSTAMVGLITDSGLVFDDKNTERQLSSATLALKTTRDIALAMAVGSSFVAIGLLLRAAKANSKL</sequence>
<organism evidence="3">
    <name type="scientific">uncultured Caudovirales phage</name>
    <dbReference type="NCBI Taxonomy" id="2100421"/>
    <lineage>
        <taxon>Viruses</taxon>
        <taxon>Duplodnaviria</taxon>
        <taxon>Heunggongvirae</taxon>
        <taxon>Uroviricota</taxon>
        <taxon>Caudoviricetes</taxon>
        <taxon>Peduoviridae</taxon>
        <taxon>Maltschvirus</taxon>
        <taxon>Maltschvirus maltsch</taxon>
    </lineage>
</organism>
<protein>
    <submittedName>
        <fullName evidence="3">Uncharacterized protein</fullName>
    </submittedName>
</protein>
<dbReference type="EMBL" id="LR796355">
    <property type="protein sequence ID" value="CAB4139084.1"/>
    <property type="molecule type" value="Genomic_DNA"/>
</dbReference>
<keyword evidence="1" id="KW-0472">Membrane</keyword>
<gene>
    <name evidence="2" type="ORF">UFOVP339_17</name>
    <name evidence="3" type="ORF">UFOVP807_24</name>
</gene>
<feature type="transmembrane region" description="Helical" evidence="1">
    <location>
        <begin position="20"/>
        <end position="41"/>
    </location>
</feature>
<evidence type="ECO:0000313" key="3">
    <source>
        <dbReference type="EMBL" id="CAB4163545.1"/>
    </source>
</evidence>
<evidence type="ECO:0000313" key="2">
    <source>
        <dbReference type="EMBL" id="CAB4139084.1"/>
    </source>
</evidence>
<keyword evidence="1" id="KW-0812">Transmembrane</keyword>
<feature type="transmembrane region" description="Helical" evidence="1">
    <location>
        <begin position="87"/>
        <end position="107"/>
    </location>
</feature>
<reference evidence="3" key="1">
    <citation type="submission" date="2020-04" db="EMBL/GenBank/DDBJ databases">
        <authorList>
            <person name="Chiriac C."/>
            <person name="Salcher M."/>
            <person name="Ghai R."/>
            <person name="Kavagutti S V."/>
        </authorList>
    </citation>
    <scope>NUCLEOTIDE SEQUENCE</scope>
</reference>
<proteinExistence type="predicted"/>